<sequence>MLYRSAKMVTAPLVRLLWWPKVEGREHVPAHGPAILASNHLSVLDSFFLPALLRRPMRFVAKNEYFTGNRLTATWMGAMGTMPIDRDNASAAQAMLDSAVGVLEAGEMFGIYPEGTRSPDGRLYRGKIGVAWLTLTTAAPVIPVAMLGTEKVLPPGTSIPRLRRFGIRLGAPMTFTGDAASARDRRAVTDEVMAAIQKLSGQEYVPKYGTSVKNAA</sequence>
<evidence type="ECO:0000259" key="3">
    <source>
        <dbReference type="SMART" id="SM00563"/>
    </source>
</evidence>
<dbReference type="AlphaFoldDB" id="A0A8J3PYR7"/>
<dbReference type="Pfam" id="PF01553">
    <property type="entry name" value="Acyltransferase"/>
    <property type="match status" value="1"/>
</dbReference>
<dbReference type="PANTHER" id="PTHR10434">
    <property type="entry name" value="1-ACYL-SN-GLYCEROL-3-PHOSPHATE ACYLTRANSFERASE"/>
    <property type="match status" value="1"/>
</dbReference>
<feature type="domain" description="Phospholipid/glycerol acyltransferase" evidence="3">
    <location>
        <begin position="34"/>
        <end position="149"/>
    </location>
</feature>
<keyword evidence="1" id="KW-0808">Transferase</keyword>
<gene>
    <name evidence="4" type="ORF">Pka01_67090</name>
</gene>
<evidence type="ECO:0000256" key="2">
    <source>
        <dbReference type="ARBA" id="ARBA00023315"/>
    </source>
</evidence>
<dbReference type="InterPro" id="IPR002123">
    <property type="entry name" value="Plipid/glycerol_acylTrfase"/>
</dbReference>
<evidence type="ECO:0000313" key="4">
    <source>
        <dbReference type="EMBL" id="GIG83582.1"/>
    </source>
</evidence>
<dbReference type="GO" id="GO:0006654">
    <property type="term" value="P:phosphatidic acid biosynthetic process"/>
    <property type="evidence" value="ECO:0007669"/>
    <property type="project" value="TreeGrafter"/>
</dbReference>
<evidence type="ECO:0000313" key="5">
    <source>
        <dbReference type="Proteomes" id="UP000630097"/>
    </source>
</evidence>
<dbReference type="GO" id="GO:0005886">
    <property type="term" value="C:plasma membrane"/>
    <property type="evidence" value="ECO:0007669"/>
    <property type="project" value="TreeGrafter"/>
</dbReference>
<dbReference type="Proteomes" id="UP000630097">
    <property type="component" value="Unassembled WGS sequence"/>
</dbReference>
<dbReference type="PANTHER" id="PTHR10434:SF11">
    <property type="entry name" value="1-ACYL-SN-GLYCEROL-3-PHOSPHATE ACYLTRANSFERASE"/>
    <property type="match status" value="1"/>
</dbReference>
<proteinExistence type="predicted"/>
<keyword evidence="5" id="KW-1185">Reference proteome</keyword>
<reference evidence="4 5" key="1">
    <citation type="submission" date="2021-01" db="EMBL/GenBank/DDBJ databases">
        <title>Whole genome shotgun sequence of Planotetraspora kaengkrachanensis NBRC 104272.</title>
        <authorList>
            <person name="Komaki H."/>
            <person name="Tamura T."/>
        </authorList>
    </citation>
    <scope>NUCLEOTIDE SEQUENCE [LARGE SCALE GENOMIC DNA]</scope>
    <source>
        <strain evidence="4 5">NBRC 104272</strain>
    </source>
</reference>
<dbReference type="EMBL" id="BONV01000041">
    <property type="protein sequence ID" value="GIG83582.1"/>
    <property type="molecule type" value="Genomic_DNA"/>
</dbReference>
<keyword evidence="2 4" id="KW-0012">Acyltransferase</keyword>
<accession>A0A8J3PYR7</accession>
<protein>
    <submittedName>
        <fullName evidence="4">1-acyl-sn-glycerol-3-phosphate acyltransferase</fullName>
    </submittedName>
</protein>
<dbReference type="GO" id="GO:0003841">
    <property type="term" value="F:1-acylglycerol-3-phosphate O-acyltransferase activity"/>
    <property type="evidence" value="ECO:0007669"/>
    <property type="project" value="TreeGrafter"/>
</dbReference>
<dbReference type="CDD" id="cd07989">
    <property type="entry name" value="LPLAT_AGPAT-like"/>
    <property type="match status" value="1"/>
</dbReference>
<organism evidence="4 5">
    <name type="scientific">Planotetraspora kaengkrachanensis</name>
    <dbReference type="NCBI Taxonomy" id="575193"/>
    <lineage>
        <taxon>Bacteria</taxon>
        <taxon>Bacillati</taxon>
        <taxon>Actinomycetota</taxon>
        <taxon>Actinomycetes</taxon>
        <taxon>Streptosporangiales</taxon>
        <taxon>Streptosporangiaceae</taxon>
        <taxon>Planotetraspora</taxon>
    </lineage>
</organism>
<evidence type="ECO:0000256" key="1">
    <source>
        <dbReference type="ARBA" id="ARBA00022679"/>
    </source>
</evidence>
<dbReference type="SMART" id="SM00563">
    <property type="entry name" value="PlsC"/>
    <property type="match status" value="1"/>
</dbReference>
<dbReference type="SUPFAM" id="SSF69593">
    <property type="entry name" value="Glycerol-3-phosphate (1)-acyltransferase"/>
    <property type="match status" value="1"/>
</dbReference>
<name>A0A8J3PYR7_9ACTN</name>
<dbReference type="RefSeq" id="WP_373318208.1">
    <property type="nucleotide sequence ID" value="NZ_BAABHH010000027.1"/>
</dbReference>
<comment type="caution">
    <text evidence="4">The sequence shown here is derived from an EMBL/GenBank/DDBJ whole genome shotgun (WGS) entry which is preliminary data.</text>
</comment>